<dbReference type="CDD" id="cd07332">
    <property type="entry name" value="M48C_Oma1_like"/>
    <property type="match status" value="1"/>
</dbReference>
<comment type="similarity">
    <text evidence="6">Belongs to the peptidase M48 family.</text>
</comment>
<proteinExistence type="inferred from homology"/>
<comment type="cofactor">
    <cofactor evidence="6">
        <name>Zn(2+)</name>
        <dbReference type="ChEBI" id="CHEBI:29105"/>
    </cofactor>
    <text evidence="6">Binds 1 zinc ion per subunit.</text>
</comment>
<evidence type="ECO:0000256" key="1">
    <source>
        <dbReference type="ARBA" id="ARBA00022670"/>
    </source>
</evidence>
<dbReference type="GO" id="GO:0051603">
    <property type="term" value="P:proteolysis involved in protein catabolic process"/>
    <property type="evidence" value="ECO:0007669"/>
    <property type="project" value="TreeGrafter"/>
</dbReference>
<dbReference type="PANTHER" id="PTHR22726:SF1">
    <property type="entry name" value="METALLOENDOPEPTIDASE OMA1, MITOCHONDRIAL"/>
    <property type="match status" value="1"/>
</dbReference>
<evidence type="ECO:0000256" key="6">
    <source>
        <dbReference type="RuleBase" id="RU003983"/>
    </source>
</evidence>
<evidence type="ECO:0000256" key="5">
    <source>
        <dbReference type="ARBA" id="ARBA00023049"/>
    </source>
</evidence>
<evidence type="ECO:0000259" key="9">
    <source>
        <dbReference type="Pfam" id="PF23368"/>
    </source>
</evidence>
<feature type="transmembrane region" description="Helical" evidence="7">
    <location>
        <begin position="109"/>
        <end position="132"/>
    </location>
</feature>
<evidence type="ECO:0000256" key="7">
    <source>
        <dbReference type="SAM" id="Phobius"/>
    </source>
</evidence>
<dbReference type="GO" id="GO:0004222">
    <property type="term" value="F:metalloendopeptidase activity"/>
    <property type="evidence" value="ECO:0007669"/>
    <property type="project" value="InterPro"/>
</dbReference>
<gene>
    <name evidence="10" type="ORF">SAMN04515678_11010</name>
</gene>
<dbReference type="PANTHER" id="PTHR22726">
    <property type="entry name" value="METALLOENDOPEPTIDASE OMA1"/>
    <property type="match status" value="1"/>
</dbReference>
<dbReference type="AlphaFoldDB" id="A0A1I2APB3"/>
<dbReference type="InterPro" id="IPR055518">
    <property type="entry name" value="DUF7092"/>
</dbReference>
<evidence type="ECO:0000256" key="4">
    <source>
        <dbReference type="ARBA" id="ARBA00022833"/>
    </source>
</evidence>
<keyword evidence="7" id="KW-0812">Transmembrane</keyword>
<dbReference type="Pfam" id="PF23368">
    <property type="entry name" value="DUF7092"/>
    <property type="match status" value="1"/>
</dbReference>
<keyword evidence="3 6" id="KW-0378">Hydrolase</keyword>
<evidence type="ECO:0000259" key="8">
    <source>
        <dbReference type="Pfam" id="PF01435"/>
    </source>
</evidence>
<dbReference type="Proteomes" id="UP000325289">
    <property type="component" value="Unassembled WGS sequence"/>
</dbReference>
<dbReference type="InterPro" id="IPR051156">
    <property type="entry name" value="Mito/Outer_Membr_Metalloprot"/>
</dbReference>
<protein>
    <submittedName>
        <fullName evidence="10">Peptidase family M48</fullName>
    </submittedName>
</protein>
<dbReference type="InterPro" id="IPR001915">
    <property type="entry name" value="Peptidase_M48"/>
</dbReference>
<reference evidence="10 11" key="1">
    <citation type="submission" date="2016-10" db="EMBL/GenBank/DDBJ databases">
        <authorList>
            <person name="Varghese N."/>
            <person name="Submissions S."/>
        </authorList>
    </citation>
    <scope>NUCLEOTIDE SEQUENCE [LARGE SCALE GENOMIC DNA]</scope>
    <source>
        <strain evidence="11">YIM D21,KCTC 23444,ACCC 10710</strain>
    </source>
</reference>
<evidence type="ECO:0000256" key="3">
    <source>
        <dbReference type="ARBA" id="ARBA00022801"/>
    </source>
</evidence>
<sequence>MRAPARFHDGERAKVHDVEVALGPDRLTLVIEGTTLPAPLRWPLSDLRALRGQSDARRIVVTRAEDTGDESLQSPARLEIEDTAFRDWLLATRPNLFARDTRPGTRRKVALWLGGAAAAVAVMLFVILPLLAGTLARMLPLEREIAFGKTVTAQMERLLGAREIGALDCTEPAGRAALDAMTGRLMARQDIAYDLNVRVFDHEMINAFAAPGGQVVLIRGLIEEAETPEALAAVLAHEIGHVVHRDPTRAALRTAGSVGLLGLVFGDFAGGAAMLAVAQRLIDASYSRTAETEADAFAHRMLAEADISPAAIGEMFARFREIGGETPGALAHFASHPQLDARIDAAQAAIPEGFEPRPLLNDAQWQALQGICGADDQ</sequence>
<keyword evidence="7" id="KW-0472">Membrane</keyword>
<name>A0A1I2APB3_9RHOB</name>
<keyword evidence="5 6" id="KW-0482">Metalloprotease</keyword>
<dbReference type="EMBL" id="FOMS01000010">
    <property type="protein sequence ID" value="SFE45875.1"/>
    <property type="molecule type" value="Genomic_DNA"/>
</dbReference>
<keyword evidence="2" id="KW-0479">Metal-binding</keyword>
<accession>A0A1I2APB3</accession>
<evidence type="ECO:0000313" key="10">
    <source>
        <dbReference type="EMBL" id="SFE45875.1"/>
    </source>
</evidence>
<feature type="domain" description="DUF7092" evidence="9">
    <location>
        <begin position="3"/>
        <end position="90"/>
    </location>
</feature>
<dbReference type="Pfam" id="PF01435">
    <property type="entry name" value="Peptidase_M48"/>
    <property type="match status" value="1"/>
</dbReference>
<dbReference type="GO" id="GO:0046872">
    <property type="term" value="F:metal ion binding"/>
    <property type="evidence" value="ECO:0007669"/>
    <property type="project" value="UniProtKB-KW"/>
</dbReference>
<dbReference type="GO" id="GO:0016020">
    <property type="term" value="C:membrane"/>
    <property type="evidence" value="ECO:0007669"/>
    <property type="project" value="TreeGrafter"/>
</dbReference>
<keyword evidence="4 6" id="KW-0862">Zinc</keyword>
<dbReference type="Gene3D" id="3.30.2010.10">
    <property type="entry name" value="Metalloproteases ('zincins'), catalytic domain"/>
    <property type="match status" value="1"/>
</dbReference>
<dbReference type="OrthoDB" id="9810445at2"/>
<organism evidence="10 11">
    <name type="scientific">Roseivivax sediminis</name>
    <dbReference type="NCBI Taxonomy" id="936889"/>
    <lineage>
        <taxon>Bacteria</taxon>
        <taxon>Pseudomonadati</taxon>
        <taxon>Pseudomonadota</taxon>
        <taxon>Alphaproteobacteria</taxon>
        <taxon>Rhodobacterales</taxon>
        <taxon>Roseobacteraceae</taxon>
        <taxon>Roseivivax</taxon>
    </lineage>
</organism>
<evidence type="ECO:0000256" key="2">
    <source>
        <dbReference type="ARBA" id="ARBA00022723"/>
    </source>
</evidence>
<keyword evidence="1 6" id="KW-0645">Protease</keyword>
<feature type="domain" description="Peptidase M48" evidence="8">
    <location>
        <begin position="176"/>
        <end position="348"/>
    </location>
</feature>
<keyword evidence="7" id="KW-1133">Transmembrane helix</keyword>
<evidence type="ECO:0000313" key="11">
    <source>
        <dbReference type="Proteomes" id="UP000325289"/>
    </source>
</evidence>
<keyword evidence="11" id="KW-1185">Reference proteome</keyword>
<dbReference type="RefSeq" id="WP_149756810.1">
    <property type="nucleotide sequence ID" value="NZ_FOMS01000010.1"/>
</dbReference>